<comment type="caution">
    <text evidence="2">The sequence shown here is derived from an EMBL/GenBank/DDBJ whole genome shotgun (WGS) entry which is preliminary data.</text>
</comment>
<dbReference type="InterPro" id="IPR050312">
    <property type="entry name" value="IolE/XylAMocC-like"/>
</dbReference>
<gene>
    <name evidence="2" type="ORF">SAMN04488009_0930</name>
</gene>
<evidence type="ECO:0000313" key="2">
    <source>
        <dbReference type="EMBL" id="SNR29411.1"/>
    </source>
</evidence>
<sequence length="424" mass="49183">MKTFITLLTLFIHIGLYAQTKAIDQQFKLTQYIGEWYSVNDINDDQLSEKPSIKMQVVPKMDGNSLQVEVFENRKNEWVPILVELISYDKITDQIVASGQNQANESFVGKGYFDINNIWRMQDYNHQGETGLQVTFDFISNTEVVLKGIMPNPEQNWQVKYIKKNSKDKNLGIQLVSVNAAMQKDPVATLQQLDRIGYSYIETFVYKDRKFYGMEPITFKNLVEANGMQFKGSMTFKGLPQDVDWNATMAWWKTCIEDHLAAGVTYITTSNNDLKNIKSLKQLKKYTDYYNAVGKLCKENGITFGFHNHADEFLKVEGVTIYDFLLKNTDPNYVSFQMDLYWMRMGNADPIAFINNYPGRFFSWHTKDDMEIGASGKVNFKNLFSYAKKAGLRYNVAEVEKYNFDPMLSVEMGYEFLYYSDITW</sequence>
<evidence type="ECO:0000259" key="1">
    <source>
        <dbReference type="Pfam" id="PF01261"/>
    </source>
</evidence>
<dbReference type="EMBL" id="FZNV01000001">
    <property type="protein sequence ID" value="SNR29411.1"/>
    <property type="molecule type" value="Genomic_DNA"/>
</dbReference>
<name>A0ABY1SDR0_9FLAO</name>
<reference evidence="2 3" key="1">
    <citation type="submission" date="2017-06" db="EMBL/GenBank/DDBJ databases">
        <authorList>
            <person name="Varghese N."/>
            <person name="Submissions S."/>
        </authorList>
    </citation>
    <scope>NUCLEOTIDE SEQUENCE [LARGE SCALE GENOMIC DNA]</scope>
    <source>
        <strain evidence="2 3">DSM 19840</strain>
    </source>
</reference>
<keyword evidence="3" id="KW-1185">Reference proteome</keyword>
<dbReference type="Proteomes" id="UP000198337">
    <property type="component" value="Unassembled WGS sequence"/>
</dbReference>
<dbReference type="GO" id="GO:0016853">
    <property type="term" value="F:isomerase activity"/>
    <property type="evidence" value="ECO:0007669"/>
    <property type="project" value="UniProtKB-KW"/>
</dbReference>
<dbReference type="PANTHER" id="PTHR12110">
    <property type="entry name" value="HYDROXYPYRUVATE ISOMERASE"/>
    <property type="match status" value="1"/>
</dbReference>
<dbReference type="InterPro" id="IPR013022">
    <property type="entry name" value="Xyl_isomerase-like_TIM-brl"/>
</dbReference>
<dbReference type="InterPro" id="IPR036237">
    <property type="entry name" value="Xyl_isomerase-like_sf"/>
</dbReference>
<dbReference type="SUPFAM" id="SSF51658">
    <property type="entry name" value="Xylose isomerase-like"/>
    <property type="match status" value="1"/>
</dbReference>
<dbReference type="Gene3D" id="3.20.20.150">
    <property type="entry name" value="Divalent-metal-dependent TIM barrel enzymes"/>
    <property type="match status" value="1"/>
</dbReference>
<keyword evidence="2" id="KW-0413">Isomerase</keyword>
<evidence type="ECO:0000313" key="3">
    <source>
        <dbReference type="Proteomes" id="UP000198337"/>
    </source>
</evidence>
<organism evidence="2 3">
    <name type="scientific">Maribacter sedimenticola</name>
    <dbReference type="NCBI Taxonomy" id="228956"/>
    <lineage>
        <taxon>Bacteria</taxon>
        <taxon>Pseudomonadati</taxon>
        <taxon>Bacteroidota</taxon>
        <taxon>Flavobacteriia</taxon>
        <taxon>Flavobacteriales</taxon>
        <taxon>Flavobacteriaceae</taxon>
        <taxon>Maribacter</taxon>
    </lineage>
</organism>
<feature type="domain" description="Xylose isomerase-like TIM barrel" evidence="1">
    <location>
        <begin position="191"/>
        <end position="393"/>
    </location>
</feature>
<dbReference type="PANTHER" id="PTHR12110:SF41">
    <property type="entry name" value="INOSOSE DEHYDRATASE"/>
    <property type="match status" value="1"/>
</dbReference>
<accession>A0ABY1SDR0</accession>
<dbReference type="Pfam" id="PF01261">
    <property type="entry name" value="AP_endonuc_2"/>
    <property type="match status" value="1"/>
</dbReference>
<proteinExistence type="predicted"/>
<dbReference type="RefSeq" id="WP_089259420.1">
    <property type="nucleotide sequence ID" value="NZ_FZNV01000001.1"/>
</dbReference>
<protein>
    <submittedName>
        <fullName evidence="2">Sugar phosphate isomerase/epimerase</fullName>
    </submittedName>
</protein>